<organism evidence="4 5">
    <name type="scientific">Thermococcus litoralis (strain ATCC 51850 / DSM 5473 / JCM 8560 / NS-C)</name>
    <dbReference type="NCBI Taxonomy" id="523849"/>
    <lineage>
        <taxon>Archaea</taxon>
        <taxon>Methanobacteriati</taxon>
        <taxon>Methanobacteriota</taxon>
        <taxon>Thermococci</taxon>
        <taxon>Thermococcales</taxon>
        <taxon>Thermococcaceae</taxon>
        <taxon>Thermococcus</taxon>
    </lineage>
</organism>
<evidence type="ECO:0000313" key="5">
    <source>
        <dbReference type="Proteomes" id="UP000015502"/>
    </source>
</evidence>
<dbReference type="KEGG" id="tlt:OCC_11277"/>
<dbReference type="Pfam" id="PF03008">
    <property type="entry name" value="DUF234"/>
    <property type="match status" value="1"/>
</dbReference>
<dbReference type="Pfam" id="PF01637">
    <property type="entry name" value="ATPase_2"/>
    <property type="match status" value="1"/>
</dbReference>
<dbReference type="InterPro" id="IPR011991">
    <property type="entry name" value="ArsR-like_HTH"/>
</dbReference>
<dbReference type="Proteomes" id="UP000015502">
    <property type="component" value="Chromosome"/>
</dbReference>
<dbReference type="AlphaFoldDB" id="H3ZN96"/>
<dbReference type="PANTHER" id="PTHR34704:SF1">
    <property type="entry name" value="ATPASE"/>
    <property type="match status" value="1"/>
</dbReference>
<evidence type="ECO:0000313" key="4">
    <source>
        <dbReference type="EMBL" id="EHR78520.1"/>
    </source>
</evidence>
<sequence length="464" mass="54216">MFIDREEELALLEERLRSGKTQFIVIYGRRRVGKTTLILEFLRRHGGVYLLARETSEAENLERFSLRLAEYFNDSFLKKNPLRSWDAFFEYISTKAEKPLIVAIDEFPYLVKGNKALPSILQEYWEMRLSKGKIFLIISGSSVSMMERLLGYKSPLYGRRTAQLKLKPLDFFNAREFLPKYPLEDFVRVYGILGGTPAYLLEFSDEKSIEENLKGYFRVDSFLYGDALFVLREELDEPRNYFAIMEAIARGKTTLGEITNDTGLERATVGKYLSVLIDLDLVRRELPVTASRKSRKGRYYIADNYFAFWFRYVYPNADMIESGNGELLVDAVMADIDHYTGGVFEGVAKEFLLRLNKHGELPFKFTKIGRWWHKGEEIDLVALNEREKKALFVEVKWKELKEKEARGILKDLERKAELVGLEEWEKYYGLVAKRVEGKGELREEGWQVWDLRDFERLISSKAQL</sequence>
<dbReference type="InterPro" id="IPR036390">
    <property type="entry name" value="WH_DNA-bd_sf"/>
</dbReference>
<protein>
    <submittedName>
        <fullName evidence="4">ArsR family transcriptional regulator</fullName>
    </submittedName>
</protein>
<feature type="domain" description="DUF234" evidence="2">
    <location>
        <begin position="309"/>
        <end position="408"/>
    </location>
</feature>
<evidence type="ECO:0000259" key="3">
    <source>
        <dbReference type="Pfam" id="PF09339"/>
    </source>
</evidence>
<dbReference type="Gene3D" id="1.10.10.10">
    <property type="entry name" value="Winged helix-like DNA-binding domain superfamily/Winged helix DNA-binding domain"/>
    <property type="match status" value="1"/>
</dbReference>
<feature type="domain" description="HTH iclR-type" evidence="3">
    <location>
        <begin position="242"/>
        <end position="285"/>
    </location>
</feature>
<dbReference type="GeneID" id="16549139"/>
<dbReference type="EMBL" id="CP006670">
    <property type="protein sequence ID" value="EHR78520.1"/>
    <property type="molecule type" value="Genomic_DNA"/>
</dbReference>
<keyword evidence="5" id="KW-1185">Reference proteome</keyword>
<dbReference type="HOGENOM" id="CLU_041137_3_0_2"/>
<dbReference type="STRING" id="523849.OCC_11277"/>
<dbReference type="SUPFAM" id="SSF52540">
    <property type="entry name" value="P-loop containing nucleoside triphosphate hydrolases"/>
    <property type="match status" value="1"/>
</dbReference>
<dbReference type="InterPro" id="IPR005471">
    <property type="entry name" value="Tscrpt_reg_IclR_N"/>
</dbReference>
<dbReference type="CDD" id="cd00090">
    <property type="entry name" value="HTH_ARSR"/>
    <property type="match status" value="1"/>
</dbReference>
<evidence type="ECO:0000259" key="1">
    <source>
        <dbReference type="Pfam" id="PF01637"/>
    </source>
</evidence>
<dbReference type="SUPFAM" id="SSF46785">
    <property type="entry name" value="Winged helix' DNA-binding domain"/>
    <property type="match status" value="1"/>
</dbReference>
<dbReference type="InterPro" id="IPR036388">
    <property type="entry name" value="WH-like_DNA-bd_sf"/>
</dbReference>
<dbReference type="OrthoDB" id="132045at2157"/>
<reference evidence="4 5" key="1">
    <citation type="journal article" date="2012" name="J. Bacteriol.">
        <title>Genome sequence of the model hyperthermophilic archaeon Thermococcus litoralis NS-C.</title>
        <authorList>
            <person name="Gardner A.F."/>
            <person name="Kumar S."/>
            <person name="Perler F.B."/>
        </authorList>
    </citation>
    <scope>NUCLEOTIDE SEQUENCE [LARGE SCALE GENOMIC DNA]</scope>
    <source>
        <strain evidence="5">ATCC 51850 / DSM 5473 / JCM 8560 / NS-C</strain>
    </source>
</reference>
<dbReference type="RefSeq" id="WP_004068162.1">
    <property type="nucleotide sequence ID" value="NC_022084.1"/>
</dbReference>
<dbReference type="Pfam" id="PF09339">
    <property type="entry name" value="HTH_IclR"/>
    <property type="match status" value="1"/>
</dbReference>
<dbReference type="InterPro" id="IPR011579">
    <property type="entry name" value="ATPase_dom"/>
</dbReference>
<evidence type="ECO:0000259" key="2">
    <source>
        <dbReference type="Pfam" id="PF03008"/>
    </source>
</evidence>
<dbReference type="GO" id="GO:0005524">
    <property type="term" value="F:ATP binding"/>
    <property type="evidence" value="ECO:0007669"/>
    <property type="project" value="InterPro"/>
</dbReference>
<name>H3ZN96_THELN</name>
<dbReference type="GO" id="GO:0006355">
    <property type="term" value="P:regulation of DNA-templated transcription"/>
    <property type="evidence" value="ECO:0007669"/>
    <property type="project" value="InterPro"/>
</dbReference>
<gene>
    <name evidence="4" type="ORF">OCC_11277</name>
</gene>
<dbReference type="InterPro" id="IPR004256">
    <property type="entry name" value="DUF234"/>
</dbReference>
<dbReference type="GO" id="GO:0003677">
    <property type="term" value="F:DNA binding"/>
    <property type="evidence" value="ECO:0007669"/>
    <property type="project" value="InterPro"/>
</dbReference>
<dbReference type="Gene3D" id="3.40.50.300">
    <property type="entry name" value="P-loop containing nucleotide triphosphate hydrolases"/>
    <property type="match status" value="1"/>
</dbReference>
<proteinExistence type="predicted"/>
<feature type="domain" description="ATPase" evidence="1">
    <location>
        <begin position="2"/>
        <end position="203"/>
    </location>
</feature>
<dbReference type="PANTHER" id="PTHR34704">
    <property type="entry name" value="ATPASE"/>
    <property type="match status" value="1"/>
</dbReference>
<dbReference type="InterPro" id="IPR027417">
    <property type="entry name" value="P-loop_NTPase"/>
</dbReference>
<dbReference type="PaxDb" id="523849-OCC_11277"/>
<accession>H3ZN96</accession>